<sequence>MRHVPISDKYSGVVTVRAPAPKPLQILANSKRPYMPEEKTWMNRPDAHTRQAKRHEFNLPNRSFRSRAKSAPKAAPKTLKEVILALRLASPVSSWVQLDEMRLKSSLKDSNFTLALKPPSS</sequence>
<evidence type="ECO:0000313" key="3">
    <source>
        <dbReference type="Proteomes" id="UP001165205"/>
    </source>
</evidence>
<reference evidence="2" key="1">
    <citation type="submission" date="2023-04" db="EMBL/GenBank/DDBJ databases">
        <title>Aspergillus oryzae NBRC 4228.</title>
        <authorList>
            <person name="Ichikawa N."/>
            <person name="Sato H."/>
            <person name="Tonouchi N."/>
        </authorList>
    </citation>
    <scope>NUCLEOTIDE SEQUENCE</scope>
    <source>
        <strain evidence="2">NBRC 4228</strain>
    </source>
</reference>
<organism evidence="2 3">
    <name type="scientific">Aspergillus oryzae</name>
    <name type="common">Yellow koji mold</name>
    <dbReference type="NCBI Taxonomy" id="5062"/>
    <lineage>
        <taxon>Eukaryota</taxon>
        <taxon>Fungi</taxon>
        <taxon>Dikarya</taxon>
        <taxon>Ascomycota</taxon>
        <taxon>Pezizomycotina</taxon>
        <taxon>Eurotiomycetes</taxon>
        <taxon>Eurotiomycetidae</taxon>
        <taxon>Eurotiales</taxon>
        <taxon>Aspergillaceae</taxon>
        <taxon>Aspergillus</taxon>
        <taxon>Aspergillus subgen. Circumdati</taxon>
    </lineage>
</organism>
<dbReference type="EMBL" id="BSYA01000067">
    <property type="protein sequence ID" value="GMG30198.1"/>
    <property type="molecule type" value="Genomic_DNA"/>
</dbReference>
<evidence type="ECO:0000313" key="2">
    <source>
        <dbReference type="EMBL" id="GMG30198.1"/>
    </source>
</evidence>
<comment type="caution">
    <text evidence="2">The sequence shown here is derived from an EMBL/GenBank/DDBJ whole genome shotgun (WGS) entry which is preliminary data.</text>
</comment>
<dbReference type="AlphaFoldDB" id="A0AAN4YLM0"/>
<gene>
    <name evidence="2" type="ORF">Aory04_000630900</name>
</gene>
<feature type="region of interest" description="Disordered" evidence="1">
    <location>
        <begin position="43"/>
        <end position="76"/>
    </location>
</feature>
<proteinExistence type="predicted"/>
<evidence type="ECO:0000256" key="1">
    <source>
        <dbReference type="SAM" id="MobiDB-lite"/>
    </source>
</evidence>
<protein>
    <submittedName>
        <fullName evidence="2">Unnamed protein product</fullName>
    </submittedName>
</protein>
<name>A0AAN4YLM0_ASPOZ</name>
<accession>A0AAN4YLM0</accession>
<dbReference type="Proteomes" id="UP001165205">
    <property type="component" value="Unassembled WGS sequence"/>
</dbReference>
<feature type="compositionally biased region" description="Basic and acidic residues" evidence="1">
    <location>
        <begin position="43"/>
        <end position="57"/>
    </location>
</feature>